<dbReference type="EMBL" id="JAAGWK010000011">
    <property type="protein sequence ID" value="NEL54253.1"/>
    <property type="molecule type" value="Genomic_DNA"/>
</dbReference>
<protein>
    <recommendedName>
        <fullName evidence="3">SatD family protein</fullName>
    </recommendedName>
</protein>
<evidence type="ECO:0000313" key="2">
    <source>
        <dbReference type="Proteomes" id="UP000470470"/>
    </source>
</evidence>
<evidence type="ECO:0000313" key="1">
    <source>
        <dbReference type="EMBL" id="NEL54253.1"/>
    </source>
</evidence>
<evidence type="ECO:0008006" key="3">
    <source>
        <dbReference type="Google" id="ProtNLM"/>
    </source>
</evidence>
<accession>A0A7K3WFI6</accession>
<dbReference type="Proteomes" id="UP000470470">
    <property type="component" value="Unassembled WGS sequence"/>
</dbReference>
<keyword evidence="2" id="KW-1185">Reference proteome</keyword>
<proteinExistence type="predicted"/>
<organism evidence="1 2">
    <name type="scientific">Goekera deserti</name>
    <dbReference type="NCBI Taxonomy" id="2497753"/>
    <lineage>
        <taxon>Bacteria</taxon>
        <taxon>Bacillati</taxon>
        <taxon>Actinomycetota</taxon>
        <taxon>Actinomycetes</taxon>
        <taxon>Geodermatophilales</taxon>
        <taxon>Geodermatophilaceae</taxon>
        <taxon>Goekera</taxon>
    </lineage>
</organism>
<dbReference type="AlphaFoldDB" id="A0A7K3WFI6"/>
<sequence>MFVLTVDQRSSRRGPDRVADVLDRLNASTAAVLRFERTAGDEFQGVLLEAGAVVDVVLDLARLQGWSIGVGAGPVDTPLPDSTRAASGTAFLCARRAVDAAKQRPVRVAVRGRSEADAADAQAVLTALVALVQRRSAQAWEAIDVVAQGHTQTEAAARLGITRQAVGQRLAAAQWDLEGELRPTAARLLLRAEGPPTAAGVAR</sequence>
<name>A0A7K3WFI6_9ACTN</name>
<reference evidence="1 2" key="1">
    <citation type="submission" date="2020-02" db="EMBL/GenBank/DDBJ databases">
        <title>The whole genome sequence of CPCC 205119.</title>
        <authorList>
            <person name="Jiang Z."/>
        </authorList>
    </citation>
    <scope>NUCLEOTIDE SEQUENCE [LARGE SCALE GENOMIC DNA]</scope>
    <source>
        <strain evidence="1 2">CPCC 205119</strain>
    </source>
</reference>
<comment type="caution">
    <text evidence="1">The sequence shown here is derived from an EMBL/GenBank/DDBJ whole genome shotgun (WGS) entry which is preliminary data.</text>
</comment>
<gene>
    <name evidence="1" type="ORF">G1H19_09595</name>
</gene>